<dbReference type="FunCoup" id="A0A0C3FEG8">
    <property type="interactions" value="789"/>
</dbReference>
<dbReference type="PROSITE" id="PS50053">
    <property type="entry name" value="UBIQUITIN_2"/>
    <property type="match status" value="1"/>
</dbReference>
<sequence length="120" mass="13058">MSDEDQQDIPPQPPTEEIPASASTEVKSESNSNTINVRVESSTGEEVFFKIKRNTKLSKLSGAYATKVGKDLGTFRFLYDGERITNEDTPDTLDMEDNDTIQVHVAQIGGSGSFLSPTTG</sequence>
<dbReference type="InterPro" id="IPR029071">
    <property type="entry name" value="Ubiquitin-like_domsf"/>
</dbReference>
<gene>
    <name evidence="3" type="ORF">PILCRDRAFT_824568</name>
</gene>
<dbReference type="Pfam" id="PF11976">
    <property type="entry name" value="Rad60-SLD"/>
    <property type="match status" value="1"/>
</dbReference>
<organism evidence="3 4">
    <name type="scientific">Piloderma croceum (strain F 1598)</name>
    <dbReference type="NCBI Taxonomy" id="765440"/>
    <lineage>
        <taxon>Eukaryota</taxon>
        <taxon>Fungi</taxon>
        <taxon>Dikarya</taxon>
        <taxon>Basidiomycota</taxon>
        <taxon>Agaricomycotina</taxon>
        <taxon>Agaricomycetes</taxon>
        <taxon>Agaricomycetidae</taxon>
        <taxon>Atheliales</taxon>
        <taxon>Atheliaceae</taxon>
        <taxon>Piloderma</taxon>
    </lineage>
</organism>
<dbReference type="InterPro" id="IPR000626">
    <property type="entry name" value="Ubiquitin-like_dom"/>
</dbReference>
<feature type="region of interest" description="Disordered" evidence="1">
    <location>
        <begin position="1"/>
        <end position="38"/>
    </location>
</feature>
<feature type="compositionally biased region" description="Polar residues" evidence="1">
    <location>
        <begin position="21"/>
        <end position="38"/>
    </location>
</feature>
<proteinExistence type="predicted"/>
<dbReference type="AlphaFoldDB" id="A0A0C3FEG8"/>
<keyword evidence="4" id="KW-1185">Reference proteome</keyword>
<dbReference type="OrthoDB" id="442921at2759"/>
<dbReference type="EMBL" id="KN833017">
    <property type="protein sequence ID" value="KIM78359.1"/>
    <property type="molecule type" value="Genomic_DNA"/>
</dbReference>
<evidence type="ECO:0000313" key="3">
    <source>
        <dbReference type="EMBL" id="KIM78359.1"/>
    </source>
</evidence>
<dbReference type="HOGENOM" id="CLU_148322_6_0_1"/>
<accession>A0A0C3FEG8</accession>
<dbReference type="PANTHER" id="PTHR10562">
    <property type="entry name" value="SMALL UBIQUITIN-RELATED MODIFIER"/>
    <property type="match status" value="1"/>
</dbReference>
<reference evidence="4" key="2">
    <citation type="submission" date="2015-01" db="EMBL/GenBank/DDBJ databases">
        <title>Evolutionary Origins and Diversification of the Mycorrhizal Mutualists.</title>
        <authorList>
            <consortium name="DOE Joint Genome Institute"/>
            <consortium name="Mycorrhizal Genomics Consortium"/>
            <person name="Kohler A."/>
            <person name="Kuo A."/>
            <person name="Nagy L.G."/>
            <person name="Floudas D."/>
            <person name="Copeland A."/>
            <person name="Barry K.W."/>
            <person name="Cichocki N."/>
            <person name="Veneault-Fourrey C."/>
            <person name="LaButti K."/>
            <person name="Lindquist E.A."/>
            <person name="Lipzen A."/>
            <person name="Lundell T."/>
            <person name="Morin E."/>
            <person name="Murat C."/>
            <person name="Riley R."/>
            <person name="Ohm R."/>
            <person name="Sun H."/>
            <person name="Tunlid A."/>
            <person name="Henrissat B."/>
            <person name="Grigoriev I.V."/>
            <person name="Hibbett D.S."/>
            <person name="Martin F."/>
        </authorList>
    </citation>
    <scope>NUCLEOTIDE SEQUENCE [LARGE SCALE GENOMIC DNA]</scope>
    <source>
        <strain evidence="4">F 1598</strain>
    </source>
</reference>
<dbReference type="STRING" id="765440.A0A0C3FEG8"/>
<dbReference type="Gene3D" id="3.10.20.90">
    <property type="entry name" value="Phosphatidylinositol 3-kinase Catalytic Subunit, Chain A, domain 1"/>
    <property type="match status" value="1"/>
</dbReference>
<dbReference type="FunFam" id="3.10.20.90:FF:000202">
    <property type="entry name" value="Small ubiquitin-related modifier I"/>
    <property type="match status" value="1"/>
</dbReference>
<dbReference type="InterPro" id="IPR022617">
    <property type="entry name" value="Rad60/SUMO-like_dom"/>
</dbReference>
<dbReference type="InParanoid" id="A0A0C3FEG8"/>
<dbReference type="SMART" id="SM00213">
    <property type="entry name" value="UBQ"/>
    <property type="match status" value="1"/>
</dbReference>
<dbReference type="Proteomes" id="UP000054166">
    <property type="component" value="Unassembled WGS sequence"/>
</dbReference>
<feature type="domain" description="Ubiquitin-like" evidence="2">
    <location>
        <begin position="35"/>
        <end position="110"/>
    </location>
</feature>
<evidence type="ECO:0000313" key="4">
    <source>
        <dbReference type="Proteomes" id="UP000054166"/>
    </source>
</evidence>
<dbReference type="SUPFAM" id="SSF54236">
    <property type="entry name" value="Ubiquitin-like"/>
    <property type="match status" value="1"/>
</dbReference>
<reference evidence="3 4" key="1">
    <citation type="submission" date="2014-04" db="EMBL/GenBank/DDBJ databases">
        <authorList>
            <consortium name="DOE Joint Genome Institute"/>
            <person name="Kuo A."/>
            <person name="Tarkka M."/>
            <person name="Buscot F."/>
            <person name="Kohler A."/>
            <person name="Nagy L.G."/>
            <person name="Floudas D."/>
            <person name="Copeland A."/>
            <person name="Barry K.W."/>
            <person name="Cichocki N."/>
            <person name="Veneault-Fourrey C."/>
            <person name="LaButti K."/>
            <person name="Lindquist E.A."/>
            <person name="Lipzen A."/>
            <person name="Lundell T."/>
            <person name="Morin E."/>
            <person name="Murat C."/>
            <person name="Sun H."/>
            <person name="Tunlid A."/>
            <person name="Henrissat B."/>
            <person name="Grigoriev I.V."/>
            <person name="Hibbett D.S."/>
            <person name="Martin F."/>
            <person name="Nordberg H.P."/>
            <person name="Cantor M.N."/>
            <person name="Hua S.X."/>
        </authorList>
    </citation>
    <scope>NUCLEOTIDE SEQUENCE [LARGE SCALE GENOMIC DNA]</scope>
    <source>
        <strain evidence="3 4">F 1598</strain>
    </source>
</reference>
<name>A0A0C3FEG8_PILCF</name>
<evidence type="ECO:0000259" key="2">
    <source>
        <dbReference type="PROSITE" id="PS50053"/>
    </source>
</evidence>
<evidence type="ECO:0000256" key="1">
    <source>
        <dbReference type="SAM" id="MobiDB-lite"/>
    </source>
</evidence>
<protein>
    <recommendedName>
        <fullName evidence="2">Ubiquitin-like domain-containing protein</fullName>
    </recommendedName>
</protein>